<evidence type="ECO:0000259" key="8">
    <source>
        <dbReference type="Pfam" id="PF04042"/>
    </source>
</evidence>
<dbReference type="PANTHER" id="PTHR23061">
    <property type="entry name" value="DNA POLYMERASE 2 ALPHA 70 KDA SUBUNIT"/>
    <property type="match status" value="1"/>
</dbReference>
<dbReference type="Gene3D" id="3.60.21.60">
    <property type="match status" value="2"/>
</dbReference>
<dbReference type="PIRSF" id="PIRSF018300">
    <property type="entry name" value="DNA_pol_alph_2"/>
    <property type="match status" value="1"/>
</dbReference>
<evidence type="ECO:0000256" key="5">
    <source>
        <dbReference type="ARBA" id="ARBA00023242"/>
    </source>
</evidence>
<dbReference type="GO" id="GO:0005658">
    <property type="term" value="C:alpha DNA polymerase:primase complex"/>
    <property type="evidence" value="ECO:0007669"/>
    <property type="project" value="TreeGrafter"/>
</dbReference>
<dbReference type="EMBL" id="GFDL01015303">
    <property type="protein sequence ID" value="JAV19742.1"/>
    <property type="molecule type" value="Transcribed_RNA"/>
</dbReference>
<feature type="region of interest" description="Disordered" evidence="7">
    <location>
        <begin position="148"/>
        <end position="200"/>
    </location>
</feature>
<feature type="domain" description="DNA polymerase alpha subunit B N-terminal" evidence="9">
    <location>
        <begin position="5"/>
        <end position="74"/>
    </location>
</feature>
<dbReference type="InterPro" id="IPR054300">
    <property type="entry name" value="OB_DPOA2"/>
</dbReference>
<evidence type="ECO:0000256" key="1">
    <source>
        <dbReference type="ARBA" id="ARBA00004123"/>
    </source>
</evidence>
<dbReference type="PANTHER" id="PTHR23061:SF12">
    <property type="entry name" value="DNA POLYMERASE ALPHA SUBUNIT B"/>
    <property type="match status" value="1"/>
</dbReference>
<feature type="compositionally biased region" description="Low complexity" evidence="7">
    <location>
        <begin position="94"/>
        <end position="110"/>
    </location>
</feature>
<evidence type="ECO:0000256" key="2">
    <source>
        <dbReference type="ARBA" id="ARBA00007299"/>
    </source>
</evidence>
<dbReference type="Pfam" id="PF22062">
    <property type="entry name" value="OB_DPOA2"/>
    <property type="match status" value="1"/>
</dbReference>
<dbReference type="InterPro" id="IPR013627">
    <property type="entry name" value="Pol_alpha_B_N"/>
</dbReference>
<dbReference type="InterPro" id="IPR007185">
    <property type="entry name" value="DNA_pol_a/d/e_bsu"/>
</dbReference>
<feature type="region of interest" description="Disordered" evidence="7">
    <location>
        <begin position="94"/>
        <end position="127"/>
    </location>
</feature>
<accession>A0A1Q3EWQ5</accession>
<dbReference type="InterPro" id="IPR043034">
    <property type="entry name" value="DNA_pol_alpha_B_N_sf"/>
</dbReference>
<dbReference type="InterPro" id="IPR016722">
    <property type="entry name" value="DNA_pol_alpha_bsu"/>
</dbReference>
<evidence type="ECO:0000259" key="10">
    <source>
        <dbReference type="Pfam" id="PF22062"/>
    </source>
</evidence>
<organism evidence="11">
    <name type="scientific">Culex tarsalis</name>
    <name type="common">Encephalitis mosquito</name>
    <dbReference type="NCBI Taxonomy" id="7177"/>
    <lineage>
        <taxon>Eukaryota</taxon>
        <taxon>Metazoa</taxon>
        <taxon>Ecdysozoa</taxon>
        <taxon>Arthropoda</taxon>
        <taxon>Hexapoda</taxon>
        <taxon>Insecta</taxon>
        <taxon>Pterygota</taxon>
        <taxon>Neoptera</taxon>
        <taxon>Endopterygota</taxon>
        <taxon>Diptera</taxon>
        <taxon>Nematocera</taxon>
        <taxon>Culicoidea</taxon>
        <taxon>Culicidae</taxon>
        <taxon>Culicinae</taxon>
        <taxon>Culicini</taxon>
        <taxon>Culex</taxon>
        <taxon>Culex</taxon>
    </lineage>
</organism>
<evidence type="ECO:0000259" key="9">
    <source>
        <dbReference type="Pfam" id="PF08418"/>
    </source>
</evidence>
<dbReference type="InterPro" id="IPR029052">
    <property type="entry name" value="Metallo-depent_PP-like"/>
</dbReference>
<dbReference type="Pfam" id="PF04042">
    <property type="entry name" value="DNA_pol_E_B"/>
    <property type="match status" value="1"/>
</dbReference>
<evidence type="ECO:0000256" key="4">
    <source>
        <dbReference type="ARBA" id="ARBA00022705"/>
    </source>
</evidence>
<evidence type="ECO:0000256" key="7">
    <source>
        <dbReference type="SAM" id="MobiDB-lite"/>
    </source>
</evidence>
<comment type="function">
    <text evidence="6">Accessory subunit of the DNA polymerase alpha complex (also known as the alpha DNA polymerase-primase complex) which plays an essential role in the initiation of DNA synthesis.</text>
</comment>
<evidence type="ECO:0000256" key="3">
    <source>
        <dbReference type="ARBA" id="ARBA00018596"/>
    </source>
</evidence>
<dbReference type="AlphaFoldDB" id="A0A1Q3EWQ5"/>
<reference evidence="11" key="1">
    <citation type="submission" date="2017-01" db="EMBL/GenBank/DDBJ databases">
        <title>A deep insight into the sialotranscriptome of adult male and female Cluex tarsalis mosquitoes.</title>
        <authorList>
            <person name="Ribeiro J.M."/>
            <person name="Moreira F."/>
            <person name="Bernard K.A."/>
            <person name="Calvo E."/>
        </authorList>
    </citation>
    <scope>NUCLEOTIDE SEQUENCE</scope>
    <source>
        <strain evidence="11">Kern County</strain>
        <tissue evidence="11">Salivary glands</tissue>
    </source>
</reference>
<dbReference type="GO" id="GO:0003677">
    <property type="term" value="F:DNA binding"/>
    <property type="evidence" value="ECO:0007669"/>
    <property type="project" value="InterPro"/>
</dbReference>
<evidence type="ECO:0000313" key="11">
    <source>
        <dbReference type="EMBL" id="JAV19742.1"/>
    </source>
</evidence>
<proteinExistence type="inferred from homology"/>
<keyword evidence="5 6" id="KW-0539">Nucleus</keyword>
<comment type="similarity">
    <text evidence="2 6">Belongs to the DNA polymerase alpha subunit B family.</text>
</comment>
<feature type="domain" description="DNA polymerase alpha/delta/epsilon subunit B" evidence="8">
    <location>
        <begin position="428"/>
        <end position="626"/>
    </location>
</feature>
<dbReference type="GO" id="GO:0006270">
    <property type="term" value="P:DNA replication initiation"/>
    <property type="evidence" value="ECO:0007669"/>
    <property type="project" value="TreeGrafter"/>
</dbReference>
<feature type="domain" description="DNA polymerase alpha subunit B OB" evidence="10">
    <location>
        <begin position="324"/>
        <end position="406"/>
    </location>
</feature>
<comment type="subcellular location">
    <subcellularLocation>
        <location evidence="1 6">Nucleus</location>
    </subcellularLocation>
</comment>
<name>A0A1Q3EWQ5_CULTA</name>
<protein>
    <recommendedName>
        <fullName evidence="3 6">DNA polymerase alpha subunit B</fullName>
    </recommendedName>
</protein>
<evidence type="ECO:0000256" key="6">
    <source>
        <dbReference type="PIRNR" id="PIRNR018300"/>
    </source>
</evidence>
<dbReference type="Pfam" id="PF08418">
    <property type="entry name" value="Pol_alpha_B_N"/>
    <property type="match status" value="1"/>
</dbReference>
<dbReference type="Gene3D" id="1.10.8.530">
    <property type="entry name" value="DNA polymerase alpha-primase, subunit B, N-terminal domain"/>
    <property type="match status" value="1"/>
</dbReference>
<keyword evidence="4 6" id="KW-0235">DNA replication</keyword>
<dbReference type="SUPFAM" id="SSF56300">
    <property type="entry name" value="Metallo-dependent phosphatases"/>
    <property type="match status" value="1"/>
</dbReference>
<sequence length="676" mass="73819">MVTIQSIKEQFDEFGLEPSDEVIERCIQICNRHGVDDPVEFVEQWFAFSCSKLNGAEPTLDNLRDMESHEYANRSRKPAANPSLARVRHSEVAVVASSSGSGGSRASTSGLEAGDLSGRSGGGGGGGGSGGLVIYSNAEDDDVESEVLGSYGCHTPKTKKRPVSRLLAQTPDKPNKAHFTPASYSPIAPSKKSADEEQPSNSGNVVYTFGNAFLLKQTSWSSAAAAAGRPSLSILAQTHQRTAKVAAADEPSAELPKCMGDACKYMYDSNYDRVLILGDRIYEGGREICQRLAEARAQQRERENRAAAAEEEVIPEDDREATLLEQVAIHHVDYPSTDVITVLGRIAVHPERPEAGRLAIVDYDEMTLRYTKLDFSKLKSWSVFPGETVVLEGVNPRGNLFEVRKVHYEVPLVPPPPPTTLGKPLHMVIGAAPFTDKDNLQYDKLTDLLAYCAENNPDVLILAGPFGSTSNDTLFLTMAESFEEYFEKIMANIVASVPPTTEILIVSNHDDLQSSFVYPSFPYKISKYFKNLHFLPDPCVVSIDGLTVGITTVDVVRDLSEAELSVAPAGDKIKRAFNYMFHHRSFYPLNPPPEGVPLDVDLLHHFGTLPRVPNVMICPGDLKPYVRDVNGCVCINPGHLTDYDSGEGTFARVVVHPPEEPTAAPFSYVACQVVKS</sequence>